<dbReference type="Pfam" id="PF00656">
    <property type="entry name" value="Peptidase_C14"/>
    <property type="match status" value="1"/>
</dbReference>
<dbReference type="SMART" id="SM00320">
    <property type="entry name" value="WD40"/>
    <property type="match status" value="4"/>
</dbReference>
<evidence type="ECO:0000313" key="8">
    <source>
        <dbReference type="Proteomes" id="UP000316213"/>
    </source>
</evidence>
<name>A0A5C6AVY1_9BACT</name>
<dbReference type="EMBL" id="SJPM01000001">
    <property type="protein sequence ID" value="TWU03299.1"/>
    <property type="molecule type" value="Genomic_DNA"/>
</dbReference>
<proteinExistence type="predicted"/>
<dbReference type="GO" id="GO:0004197">
    <property type="term" value="F:cysteine-type endopeptidase activity"/>
    <property type="evidence" value="ECO:0007669"/>
    <property type="project" value="InterPro"/>
</dbReference>
<evidence type="ECO:0000256" key="4">
    <source>
        <dbReference type="SAM" id="MobiDB-lite"/>
    </source>
</evidence>
<dbReference type="GO" id="GO:0006508">
    <property type="term" value="P:proteolysis"/>
    <property type="evidence" value="ECO:0007669"/>
    <property type="project" value="InterPro"/>
</dbReference>
<keyword evidence="8" id="KW-1185">Reference proteome</keyword>
<gene>
    <name evidence="7" type="ORF">Pla100_02170</name>
</gene>
<dbReference type="Gene3D" id="3.40.50.1460">
    <property type="match status" value="1"/>
</dbReference>
<dbReference type="SUPFAM" id="SSF50998">
    <property type="entry name" value="Quinoprotein alcohol dehydrogenase-like"/>
    <property type="match status" value="1"/>
</dbReference>
<dbReference type="InterPro" id="IPR029030">
    <property type="entry name" value="Caspase-like_dom_sf"/>
</dbReference>
<dbReference type="InterPro" id="IPR011047">
    <property type="entry name" value="Quinoprotein_ADH-like_sf"/>
</dbReference>
<feature type="signal peptide" evidence="5">
    <location>
        <begin position="1"/>
        <end position="30"/>
    </location>
</feature>
<feature type="region of interest" description="Disordered" evidence="4">
    <location>
        <begin position="45"/>
        <end position="83"/>
    </location>
</feature>
<feature type="repeat" description="WD" evidence="3">
    <location>
        <begin position="131"/>
        <end position="163"/>
    </location>
</feature>
<dbReference type="Proteomes" id="UP000316213">
    <property type="component" value="Unassembled WGS sequence"/>
</dbReference>
<organism evidence="7 8">
    <name type="scientific">Neorhodopirellula pilleata</name>
    <dbReference type="NCBI Taxonomy" id="2714738"/>
    <lineage>
        <taxon>Bacteria</taxon>
        <taxon>Pseudomonadati</taxon>
        <taxon>Planctomycetota</taxon>
        <taxon>Planctomycetia</taxon>
        <taxon>Pirellulales</taxon>
        <taxon>Pirellulaceae</taxon>
        <taxon>Neorhodopirellula</taxon>
    </lineage>
</organism>
<evidence type="ECO:0000256" key="5">
    <source>
        <dbReference type="SAM" id="SignalP"/>
    </source>
</evidence>
<protein>
    <submittedName>
        <fullName evidence="7">WD domain, G-beta repeat</fullName>
    </submittedName>
</protein>
<feature type="region of interest" description="Disordered" evidence="4">
    <location>
        <begin position="98"/>
        <end position="128"/>
    </location>
</feature>
<accession>A0A5C6AVY1</accession>
<feature type="compositionally biased region" description="Basic and acidic residues" evidence="4">
    <location>
        <begin position="98"/>
        <end position="110"/>
    </location>
</feature>
<keyword evidence="5" id="KW-0732">Signal</keyword>
<keyword evidence="2" id="KW-0677">Repeat</keyword>
<comment type="caution">
    <text evidence="7">The sequence shown here is derived from an EMBL/GenBank/DDBJ whole genome shotgun (WGS) entry which is preliminary data.</text>
</comment>
<feature type="region of interest" description="Disordered" evidence="4">
    <location>
        <begin position="1202"/>
        <end position="1222"/>
    </location>
</feature>
<feature type="chain" id="PRO_5022833435" evidence="5">
    <location>
        <begin position="31"/>
        <end position="1232"/>
    </location>
</feature>
<dbReference type="PROSITE" id="PS00678">
    <property type="entry name" value="WD_REPEATS_1"/>
    <property type="match status" value="1"/>
</dbReference>
<dbReference type="SUPFAM" id="SSF52129">
    <property type="entry name" value="Caspase-like"/>
    <property type="match status" value="1"/>
</dbReference>
<feature type="compositionally biased region" description="Acidic residues" evidence="4">
    <location>
        <begin position="111"/>
        <end position="120"/>
    </location>
</feature>
<dbReference type="PANTHER" id="PTHR22847">
    <property type="entry name" value="WD40 REPEAT PROTEIN"/>
    <property type="match status" value="1"/>
</dbReference>
<reference evidence="7 8" key="1">
    <citation type="submission" date="2019-02" db="EMBL/GenBank/DDBJ databases">
        <title>Deep-cultivation of Planctomycetes and their phenomic and genomic characterization uncovers novel biology.</title>
        <authorList>
            <person name="Wiegand S."/>
            <person name="Jogler M."/>
            <person name="Boedeker C."/>
            <person name="Pinto D."/>
            <person name="Vollmers J."/>
            <person name="Rivas-Marin E."/>
            <person name="Kohn T."/>
            <person name="Peeters S.H."/>
            <person name="Heuer A."/>
            <person name="Rast P."/>
            <person name="Oberbeckmann S."/>
            <person name="Bunk B."/>
            <person name="Jeske O."/>
            <person name="Meyerdierks A."/>
            <person name="Storesund J.E."/>
            <person name="Kallscheuer N."/>
            <person name="Luecker S."/>
            <person name="Lage O.M."/>
            <person name="Pohl T."/>
            <person name="Merkel B.J."/>
            <person name="Hornburger P."/>
            <person name="Mueller R.-W."/>
            <person name="Bruemmer F."/>
            <person name="Labrenz M."/>
            <person name="Spormann A.M."/>
            <person name="Op Den Camp H."/>
            <person name="Overmann J."/>
            <person name="Amann R."/>
            <person name="Jetten M.S.M."/>
            <person name="Mascher T."/>
            <person name="Medema M.H."/>
            <person name="Devos D.P."/>
            <person name="Kaster A.-K."/>
            <person name="Ovreas L."/>
            <person name="Rohde M."/>
            <person name="Galperin M.Y."/>
            <person name="Jogler C."/>
        </authorList>
    </citation>
    <scope>NUCLEOTIDE SEQUENCE [LARGE SCALE GENOMIC DNA]</scope>
    <source>
        <strain evidence="7 8">Pla100</strain>
    </source>
</reference>
<feature type="repeat" description="WD" evidence="3">
    <location>
        <begin position="639"/>
        <end position="672"/>
    </location>
</feature>
<evidence type="ECO:0000259" key="6">
    <source>
        <dbReference type="Pfam" id="PF00656"/>
    </source>
</evidence>
<dbReference type="PANTHER" id="PTHR22847:SF637">
    <property type="entry name" value="WD REPEAT DOMAIN 5B"/>
    <property type="match status" value="1"/>
</dbReference>
<sequence length="1232" mass="135085" precursor="true">MIINRALYKSMPSGLTRVLVWAFASATAIATAQLPDETRLPNANERRAAQEAIQSTQDLPGETSLRGTKRVVQDSSDAGNLLPMMPTELVLQRGDMKDAPVADATPKADQDPTDADDDTPGDQRPILRLNYDGHSSRVNVVRFNETGDRLITAGQDKDVHVWQRDLRNPQQWVHTRTVRWQVWRGPRGVINDLAIRQNEIAMAGYGAMGGTGEVWVADAATGKWIRSLADYTAAHRVTVDSLSWSKDATPILVSADLAGRVVRWTTDPSSGRWRPETIIGEDTSTYGDSTAKLLKPFRRFHAMTTFGGQIATTHLNRLHRNPIPGGGEFTFPIWQVQLHAPESGSQPVRLDGEIPGLITQLRSSSDQRVLAVACHTAREVKLWRRQPETNTLAVENVSVDGRPLFVDIDASGGRLLVGTEADDSPAIVALYDLTTQPTRLIDSMVLKETAASGVFDPTNRSVVLAIGNALQIHDTDAEGRWNTSARQVLKTPIKPITRIAASAQADPVRVAISRAKTDDGDKPFSEVFNLSDLSLESVPVDDIADDQFLEGQRLDTKITVRPSATDFNVFQLYRDETLLGTLPLRPELHGRPTTVSTVEIQGQPLAIVGTEGQNNVYVFSLAADPSAIANVPLKIVRQFRGHFGTVRSTSASADGRFLLTGSDDATLCAWNLGEVMTTSDMVNRWGATFETLDGKLTVASIDEAGPLFFRGVRIGDQVSRLKWPDEQGKTVTAETPETIGKALAETTFDTQVVFEVDRQGRPIETFQMFPAWYPLATVLIDEEREWAMWTPTGIYNASLAGNQRFGWQLNRGLGADVEYFRADQFRASLERPAVMRRLLSSGSLAAAMRVTLGGGPPPGETAIINQIASRPRIRILSPIPEMLGKTPTVGPGPSTEVIARIESPAGVGIASVKAFMDGIPGVLKSQETIDATTTEFRWDFELPRQTELQLDVYAATNSQSAARETIVVRRLQATPPAKAKMHLIAMGISRYADPNILPLDFAAKATDAVADALRQYAEPLYDVTTTQLVDSQATRSLWRIYARSTLDQLKEAVGPDDLVVMYLCGHGMRDRRTGQWYFVSADADYRDLMNDQYNDCVSLSDLSVFASLPCRKLAILDSCHSGAVQSFMREDDLKSAIRVLQDDVVMTITASEGREEAAEVVEAGLGRFTSRLLEALAGKADLDRDGEVSLRETVQYVSRTVAEDSSQEGMMQHPTAGPPDLINRLNLPLTRP</sequence>
<dbReference type="InterPro" id="IPR011600">
    <property type="entry name" value="Pept_C14_caspase"/>
</dbReference>
<dbReference type="PROSITE" id="PS50294">
    <property type="entry name" value="WD_REPEATS_REGION"/>
    <property type="match status" value="2"/>
</dbReference>
<dbReference type="AlphaFoldDB" id="A0A5C6AVY1"/>
<dbReference type="RefSeq" id="WP_146575846.1">
    <property type="nucleotide sequence ID" value="NZ_SJPM01000001.1"/>
</dbReference>
<feature type="domain" description="Peptidase C14 caspase" evidence="6">
    <location>
        <begin position="1044"/>
        <end position="1215"/>
    </location>
</feature>
<dbReference type="Gene3D" id="2.130.10.10">
    <property type="entry name" value="YVTN repeat-like/Quinoprotein amine dehydrogenase"/>
    <property type="match status" value="3"/>
</dbReference>
<dbReference type="InterPro" id="IPR001680">
    <property type="entry name" value="WD40_rpt"/>
</dbReference>
<dbReference type="PROSITE" id="PS50082">
    <property type="entry name" value="WD_REPEATS_2"/>
    <property type="match status" value="2"/>
</dbReference>
<dbReference type="OrthoDB" id="230341at2"/>
<evidence type="ECO:0000256" key="1">
    <source>
        <dbReference type="ARBA" id="ARBA00022574"/>
    </source>
</evidence>
<dbReference type="InterPro" id="IPR019775">
    <property type="entry name" value="WD40_repeat_CS"/>
</dbReference>
<evidence type="ECO:0000256" key="2">
    <source>
        <dbReference type="ARBA" id="ARBA00022737"/>
    </source>
</evidence>
<evidence type="ECO:0000313" key="7">
    <source>
        <dbReference type="EMBL" id="TWU03299.1"/>
    </source>
</evidence>
<dbReference type="Pfam" id="PF00400">
    <property type="entry name" value="WD40"/>
    <property type="match status" value="2"/>
</dbReference>
<evidence type="ECO:0000256" key="3">
    <source>
        <dbReference type="PROSITE-ProRule" id="PRU00221"/>
    </source>
</evidence>
<keyword evidence="1 3" id="KW-0853">WD repeat</keyword>
<dbReference type="InterPro" id="IPR015943">
    <property type="entry name" value="WD40/YVTN_repeat-like_dom_sf"/>
</dbReference>